<evidence type="ECO:0000313" key="4">
    <source>
        <dbReference type="Proteomes" id="UP000886808"/>
    </source>
</evidence>
<evidence type="ECO:0000256" key="1">
    <source>
        <dbReference type="SAM" id="MobiDB-lite"/>
    </source>
</evidence>
<name>A0A9D1PIL3_9FIRM</name>
<organism evidence="3 4">
    <name type="scientific">Candidatus Butyricicoccus avistercoris</name>
    <dbReference type="NCBI Taxonomy" id="2838518"/>
    <lineage>
        <taxon>Bacteria</taxon>
        <taxon>Bacillati</taxon>
        <taxon>Bacillota</taxon>
        <taxon>Clostridia</taxon>
        <taxon>Eubacteriales</taxon>
        <taxon>Butyricicoccaceae</taxon>
        <taxon>Butyricicoccus</taxon>
    </lineage>
</organism>
<dbReference type="Pfam" id="PF12685">
    <property type="entry name" value="SpoIIIAH"/>
    <property type="match status" value="1"/>
</dbReference>
<dbReference type="AlphaFoldDB" id="A0A9D1PIL3"/>
<dbReference type="InterPro" id="IPR038503">
    <property type="entry name" value="SpoIIIAH_sf"/>
</dbReference>
<feature type="transmembrane region" description="Helical" evidence="2">
    <location>
        <begin position="9"/>
        <end position="29"/>
    </location>
</feature>
<feature type="compositionally biased region" description="Low complexity" evidence="1">
    <location>
        <begin position="37"/>
        <end position="49"/>
    </location>
</feature>
<reference evidence="3" key="1">
    <citation type="journal article" date="2021" name="PeerJ">
        <title>Extensive microbial diversity within the chicken gut microbiome revealed by metagenomics and culture.</title>
        <authorList>
            <person name="Gilroy R."/>
            <person name="Ravi A."/>
            <person name="Getino M."/>
            <person name="Pursley I."/>
            <person name="Horton D.L."/>
            <person name="Alikhan N.F."/>
            <person name="Baker D."/>
            <person name="Gharbi K."/>
            <person name="Hall N."/>
            <person name="Watson M."/>
            <person name="Adriaenssens E.M."/>
            <person name="Foster-Nyarko E."/>
            <person name="Jarju S."/>
            <person name="Secka A."/>
            <person name="Antonio M."/>
            <person name="Oren A."/>
            <person name="Chaudhuri R.R."/>
            <person name="La Ragione R."/>
            <person name="Hildebrand F."/>
            <person name="Pallen M.J."/>
        </authorList>
    </citation>
    <scope>NUCLEOTIDE SEQUENCE</scope>
    <source>
        <strain evidence="3">CHK193-4272</strain>
    </source>
</reference>
<proteinExistence type="predicted"/>
<evidence type="ECO:0000313" key="3">
    <source>
        <dbReference type="EMBL" id="HIV61777.1"/>
    </source>
</evidence>
<accession>A0A9D1PIL3</accession>
<dbReference type="InterPro" id="IPR024232">
    <property type="entry name" value="SpoIIIAH"/>
</dbReference>
<protein>
    <submittedName>
        <fullName evidence="3">SpoIIIAH-like family protein</fullName>
    </submittedName>
</protein>
<comment type="caution">
    <text evidence="3">The sequence shown here is derived from an EMBL/GenBank/DDBJ whole genome shotgun (WGS) entry which is preliminary data.</text>
</comment>
<keyword evidence="2" id="KW-1133">Transmembrane helix</keyword>
<reference evidence="3" key="2">
    <citation type="submission" date="2021-04" db="EMBL/GenBank/DDBJ databases">
        <authorList>
            <person name="Gilroy R."/>
        </authorList>
    </citation>
    <scope>NUCLEOTIDE SEQUENCE</scope>
    <source>
        <strain evidence="3">CHK193-4272</strain>
    </source>
</reference>
<dbReference type="EMBL" id="DXIE01000021">
    <property type="protein sequence ID" value="HIV61777.1"/>
    <property type="molecule type" value="Genomic_DNA"/>
</dbReference>
<sequence length="185" mass="19840">MSKSRKKGAVYGIIAVMLCVAVYLNWSYVQTPDDLLSTSQTSTSSQTEQEGAEGETENAEQTANTVTTSDYFSESRLSREQSRDEAISILKDTIASDTSDAEAKELANAQISEMADASVTEATIESLIKAKGYQDAVVFIGSDSVNVIVSTPEAGFTETDASKISDIVVAETSFRPDQIKIVEAV</sequence>
<dbReference type="Proteomes" id="UP000886808">
    <property type="component" value="Unassembled WGS sequence"/>
</dbReference>
<dbReference type="Gene3D" id="1.10.287.4300">
    <property type="entry name" value="Stage III sporulation protein AH-like"/>
    <property type="match status" value="1"/>
</dbReference>
<feature type="region of interest" description="Disordered" evidence="1">
    <location>
        <begin position="35"/>
        <end position="79"/>
    </location>
</feature>
<keyword evidence="2" id="KW-0472">Membrane</keyword>
<keyword evidence="2" id="KW-0812">Transmembrane</keyword>
<gene>
    <name evidence="3" type="ORF">H9746_02875</name>
</gene>
<evidence type="ECO:0000256" key="2">
    <source>
        <dbReference type="SAM" id="Phobius"/>
    </source>
</evidence>
<feature type="compositionally biased region" description="Low complexity" evidence="1">
    <location>
        <begin position="59"/>
        <end position="68"/>
    </location>
</feature>